<feature type="transmembrane region" description="Helical" evidence="1">
    <location>
        <begin position="97"/>
        <end position="116"/>
    </location>
</feature>
<organism evidence="2 3">
    <name type="scientific">Prauserella shujinwangii</name>
    <dbReference type="NCBI Taxonomy" id="1453103"/>
    <lineage>
        <taxon>Bacteria</taxon>
        <taxon>Bacillati</taxon>
        <taxon>Actinomycetota</taxon>
        <taxon>Actinomycetes</taxon>
        <taxon>Pseudonocardiales</taxon>
        <taxon>Pseudonocardiaceae</taxon>
        <taxon>Prauserella</taxon>
    </lineage>
</organism>
<dbReference type="OrthoDB" id="4325786at2"/>
<feature type="transmembrane region" description="Helical" evidence="1">
    <location>
        <begin position="38"/>
        <end position="59"/>
    </location>
</feature>
<comment type="caution">
    <text evidence="2">The sequence shown here is derived from an EMBL/GenBank/DDBJ whole genome shotgun (WGS) entry which is preliminary data.</text>
</comment>
<proteinExistence type="predicted"/>
<dbReference type="EMBL" id="PVNH01000008">
    <property type="protein sequence ID" value="PRX46095.1"/>
    <property type="molecule type" value="Genomic_DNA"/>
</dbReference>
<gene>
    <name evidence="2" type="ORF">B0I33_108242</name>
</gene>
<sequence length="132" mass="14109">MVGWTLRLLVALGLLGSAWVHLVVWLDWARYTDVVGPLFLVNVGAGVVLAVAVLAWHHWLPALGAIGFGVATLAAYVLSLTVGFFGVQEQFRTQAELWGVITEGACVVFGIALLAVQRGRVRDGVAREGSRA</sequence>
<dbReference type="RefSeq" id="WP_106180407.1">
    <property type="nucleotide sequence ID" value="NZ_PVNH01000008.1"/>
</dbReference>
<feature type="transmembrane region" description="Helical" evidence="1">
    <location>
        <begin position="65"/>
        <end position="85"/>
    </location>
</feature>
<evidence type="ECO:0000256" key="1">
    <source>
        <dbReference type="SAM" id="Phobius"/>
    </source>
</evidence>
<keyword evidence="1" id="KW-1133">Transmembrane helix</keyword>
<name>A0A2T0LRM6_9PSEU</name>
<evidence type="ECO:0000313" key="2">
    <source>
        <dbReference type="EMBL" id="PRX46095.1"/>
    </source>
</evidence>
<feature type="transmembrane region" description="Helical" evidence="1">
    <location>
        <begin position="6"/>
        <end position="26"/>
    </location>
</feature>
<keyword evidence="3" id="KW-1185">Reference proteome</keyword>
<dbReference type="Proteomes" id="UP000238362">
    <property type="component" value="Unassembled WGS sequence"/>
</dbReference>
<evidence type="ECO:0000313" key="3">
    <source>
        <dbReference type="Proteomes" id="UP000238362"/>
    </source>
</evidence>
<protein>
    <submittedName>
        <fullName evidence="2">Uncharacterized protein</fullName>
    </submittedName>
</protein>
<keyword evidence="1" id="KW-0812">Transmembrane</keyword>
<dbReference type="AlphaFoldDB" id="A0A2T0LRM6"/>
<accession>A0A2T0LRM6</accession>
<keyword evidence="1" id="KW-0472">Membrane</keyword>
<reference evidence="2 3" key="1">
    <citation type="submission" date="2018-03" db="EMBL/GenBank/DDBJ databases">
        <title>Genomic Encyclopedia of Type Strains, Phase III (KMG-III): the genomes of soil and plant-associated and newly described type strains.</title>
        <authorList>
            <person name="Whitman W."/>
        </authorList>
    </citation>
    <scope>NUCLEOTIDE SEQUENCE [LARGE SCALE GENOMIC DNA]</scope>
    <source>
        <strain evidence="2 3">CGMCC 4.7125</strain>
    </source>
</reference>